<feature type="transmembrane region" description="Helical" evidence="1">
    <location>
        <begin position="31"/>
        <end position="54"/>
    </location>
</feature>
<organism evidence="2 3">
    <name type="scientific">Rhodocollybia butyracea</name>
    <dbReference type="NCBI Taxonomy" id="206335"/>
    <lineage>
        <taxon>Eukaryota</taxon>
        <taxon>Fungi</taxon>
        <taxon>Dikarya</taxon>
        <taxon>Basidiomycota</taxon>
        <taxon>Agaricomycotina</taxon>
        <taxon>Agaricomycetes</taxon>
        <taxon>Agaricomycetidae</taxon>
        <taxon>Agaricales</taxon>
        <taxon>Marasmiineae</taxon>
        <taxon>Omphalotaceae</taxon>
        <taxon>Rhodocollybia</taxon>
    </lineage>
</organism>
<accession>A0A9P5QAP7</accession>
<proteinExistence type="predicted"/>
<keyword evidence="1" id="KW-0812">Transmembrane</keyword>
<reference evidence="2" key="1">
    <citation type="submission" date="2020-11" db="EMBL/GenBank/DDBJ databases">
        <authorList>
            <consortium name="DOE Joint Genome Institute"/>
            <person name="Ahrendt S."/>
            <person name="Riley R."/>
            <person name="Andreopoulos W."/>
            <person name="Labutti K."/>
            <person name="Pangilinan J."/>
            <person name="Ruiz-Duenas F.J."/>
            <person name="Barrasa J.M."/>
            <person name="Sanchez-Garcia M."/>
            <person name="Camarero S."/>
            <person name="Miyauchi S."/>
            <person name="Serrano A."/>
            <person name="Linde D."/>
            <person name="Babiker R."/>
            <person name="Drula E."/>
            <person name="Ayuso-Fernandez I."/>
            <person name="Pacheco R."/>
            <person name="Padilla G."/>
            <person name="Ferreira P."/>
            <person name="Barriuso J."/>
            <person name="Kellner H."/>
            <person name="Castanera R."/>
            <person name="Alfaro M."/>
            <person name="Ramirez L."/>
            <person name="Pisabarro A.G."/>
            <person name="Kuo A."/>
            <person name="Tritt A."/>
            <person name="Lipzen A."/>
            <person name="He G."/>
            <person name="Yan M."/>
            <person name="Ng V."/>
            <person name="Cullen D."/>
            <person name="Martin F."/>
            <person name="Rosso M.-N."/>
            <person name="Henrissat B."/>
            <person name="Hibbett D."/>
            <person name="Martinez A.T."/>
            <person name="Grigoriev I.V."/>
        </authorList>
    </citation>
    <scope>NUCLEOTIDE SEQUENCE</scope>
    <source>
        <strain evidence="2">AH 40177</strain>
    </source>
</reference>
<protein>
    <submittedName>
        <fullName evidence="2">Uncharacterized protein</fullName>
    </submittedName>
</protein>
<comment type="caution">
    <text evidence="2">The sequence shown here is derived from an EMBL/GenBank/DDBJ whole genome shotgun (WGS) entry which is preliminary data.</text>
</comment>
<evidence type="ECO:0000313" key="2">
    <source>
        <dbReference type="EMBL" id="KAF9077827.1"/>
    </source>
</evidence>
<evidence type="ECO:0000313" key="3">
    <source>
        <dbReference type="Proteomes" id="UP000772434"/>
    </source>
</evidence>
<dbReference type="AlphaFoldDB" id="A0A9P5QAP7"/>
<feature type="transmembrane region" description="Helical" evidence="1">
    <location>
        <begin position="7"/>
        <end position="25"/>
    </location>
</feature>
<dbReference type="EMBL" id="JADNRY010000003">
    <property type="protein sequence ID" value="KAF9077827.1"/>
    <property type="molecule type" value="Genomic_DNA"/>
</dbReference>
<evidence type="ECO:0000256" key="1">
    <source>
        <dbReference type="SAM" id="Phobius"/>
    </source>
</evidence>
<keyword evidence="1" id="KW-0472">Membrane</keyword>
<dbReference type="Proteomes" id="UP000772434">
    <property type="component" value="Unassembled WGS sequence"/>
</dbReference>
<feature type="non-terminal residue" evidence="2">
    <location>
        <position position="73"/>
    </location>
</feature>
<keyword evidence="3" id="KW-1185">Reference proteome</keyword>
<keyword evidence="1" id="KW-1133">Transmembrane helix</keyword>
<gene>
    <name evidence="2" type="ORF">BDP27DRAFT_1311725</name>
</gene>
<sequence length="73" mass="9005">MEFFYRTHALSLFFALLNYVTYVMSCPRHWYTLYCMAFTSRYSIFMTFFLFFIYSYRTTLLTLNNCRCTAYLL</sequence>
<name>A0A9P5QAP7_9AGAR</name>